<organism evidence="1 2">
    <name type="scientific">Hygrophoropsis aurantiaca</name>
    <dbReference type="NCBI Taxonomy" id="72124"/>
    <lineage>
        <taxon>Eukaryota</taxon>
        <taxon>Fungi</taxon>
        <taxon>Dikarya</taxon>
        <taxon>Basidiomycota</taxon>
        <taxon>Agaricomycotina</taxon>
        <taxon>Agaricomycetes</taxon>
        <taxon>Agaricomycetidae</taxon>
        <taxon>Boletales</taxon>
        <taxon>Coniophorineae</taxon>
        <taxon>Hygrophoropsidaceae</taxon>
        <taxon>Hygrophoropsis</taxon>
    </lineage>
</organism>
<evidence type="ECO:0000313" key="2">
    <source>
        <dbReference type="Proteomes" id="UP000790377"/>
    </source>
</evidence>
<name>A0ACB7ZTX9_9AGAM</name>
<dbReference type="EMBL" id="MU268585">
    <property type="protein sequence ID" value="KAH7904162.1"/>
    <property type="molecule type" value="Genomic_DNA"/>
</dbReference>
<gene>
    <name evidence="1" type="ORF">BJ138DRAFT_1184202</name>
</gene>
<proteinExistence type="predicted"/>
<sequence>MAYFGFTTQELQATQAANYLSAAAGALVIYDQVLTFSNEVDHIWNRQWSFTTALYLIARYSGNVQVIAIAAWHLCINWTKSVNLNIFLIVNWGQTVFILTMQAILVIRVYALFNQSKKVLVFLATVYALQTTATFVTVGIFSNKQALHDYVTSISPAIGSVTQNATTNPPSGFVLSLQAMTILPVAFDIILLFFALWAFVRHALEAKKLDGEWSINVLMRTLVADHLMYFICNLTWLLLDLLTYYGSANGDLFIISIGGALNFFTALVVVAGPRIVISLRAVENKTRGEGSRLEGELSAIRFGIQDPPTQSGVMEIGGRFRATDEESYE</sequence>
<evidence type="ECO:0000313" key="1">
    <source>
        <dbReference type="EMBL" id="KAH7904162.1"/>
    </source>
</evidence>
<reference evidence="1" key="1">
    <citation type="journal article" date="2021" name="New Phytol.">
        <title>Evolutionary innovations through gain and loss of genes in the ectomycorrhizal Boletales.</title>
        <authorList>
            <person name="Wu G."/>
            <person name="Miyauchi S."/>
            <person name="Morin E."/>
            <person name="Kuo A."/>
            <person name="Drula E."/>
            <person name="Varga T."/>
            <person name="Kohler A."/>
            <person name="Feng B."/>
            <person name="Cao Y."/>
            <person name="Lipzen A."/>
            <person name="Daum C."/>
            <person name="Hundley H."/>
            <person name="Pangilinan J."/>
            <person name="Johnson J."/>
            <person name="Barry K."/>
            <person name="LaButti K."/>
            <person name="Ng V."/>
            <person name="Ahrendt S."/>
            <person name="Min B."/>
            <person name="Choi I.G."/>
            <person name="Park H."/>
            <person name="Plett J.M."/>
            <person name="Magnuson J."/>
            <person name="Spatafora J.W."/>
            <person name="Nagy L.G."/>
            <person name="Henrissat B."/>
            <person name="Grigoriev I.V."/>
            <person name="Yang Z.L."/>
            <person name="Xu J."/>
            <person name="Martin F.M."/>
        </authorList>
    </citation>
    <scope>NUCLEOTIDE SEQUENCE</scope>
    <source>
        <strain evidence="1">ATCC 28755</strain>
    </source>
</reference>
<comment type="caution">
    <text evidence="1">The sequence shown here is derived from an EMBL/GenBank/DDBJ whole genome shotgun (WGS) entry which is preliminary data.</text>
</comment>
<dbReference type="Proteomes" id="UP000790377">
    <property type="component" value="Unassembled WGS sequence"/>
</dbReference>
<accession>A0ACB7ZTX9</accession>
<protein>
    <submittedName>
        <fullName evidence="1">Uncharacterized protein</fullName>
    </submittedName>
</protein>
<keyword evidence="2" id="KW-1185">Reference proteome</keyword>